<reference evidence="1" key="2">
    <citation type="journal article" date="2015" name="Data Brief">
        <title>Shoot transcriptome of the giant reed, Arundo donax.</title>
        <authorList>
            <person name="Barrero R.A."/>
            <person name="Guerrero F.D."/>
            <person name="Moolhuijzen P."/>
            <person name="Goolsby J.A."/>
            <person name="Tidwell J."/>
            <person name="Bellgard S.E."/>
            <person name="Bellgard M.I."/>
        </authorList>
    </citation>
    <scope>NUCLEOTIDE SEQUENCE</scope>
    <source>
        <tissue evidence="1">Shoot tissue taken approximately 20 cm above the soil surface</tissue>
    </source>
</reference>
<evidence type="ECO:0000313" key="1">
    <source>
        <dbReference type="EMBL" id="JAE03022.1"/>
    </source>
</evidence>
<proteinExistence type="predicted"/>
<accession>A0A0A9ESF5</accession>
<dbReference type="EMBL" id="GBRH01194874">
    <property type="protein sequence ID" value="JAE03022.1"/>
    <property type="molecule type" value="Transcribed_RNA"/>
</dbReference>
<dbReference type="AlphaFoldDB" id="A0A0A9ESF5"/>
<protein>
    <submittedName>
        <fullName evidence="1">Uncharacterized protein</fullName>
    </submittedName>
</protein>
<name>A0A0A9ESF5_ARUDO</name>
<sequence length="38" mass="4425">MSHSFTLLEAYLVNMTFIFGEKTEILIYFPTSYNTSNT</sequence>
<organism evidence="1">
    <name type="scientific">Arundo donax</name>
    <name type="common">Giant reed</name>
    <name type="synonym">Donax arundinaceus</name>
    <dbReference type="NCBI Taxonomy" id="35708"/>
    <lineage>
        <taxon>Eukaryota</taxon>
        <taxon>Viridiplantae</taxon>
        <taxon>Streptophyta</taxon>
        <taxon>Embryophyta</taxon>
        <taxon>Tracheophyta</taxon>
        <taxon>Spermatophyta</taxon>
        <taxon>Magnoliopsida</taxon>
        <taxon>Liliopsida</taxon>
        <taxon>Poales</taxon>
        <taxon>Poaceae</taxon>
        <taxon>PACMAD clade</taxon>
        <taxon>Arundinoideae</taxon>
        <taxon>Arundineae</taxon>
        <taxon>Arundo</taxon>
    </lineage>
</organism>
<reference evidence="1" key="1">
    <citation type="submission" date="2014-09" db="EMBL/GenBank/DDBJ databases">
        <authorList>
            <person name="Magalhaes I.L.F."/>
            <person name="Oliveira U."/>
            <person name="Santos F.R."/>
            <person name="Vidigal T.H.D.A."/>
            <person name="Brescovit A.D."/>
            <person name="Santos A.J."/>
        </authorList>
    </citation>
    <scope>NUCLEOTIDE SEQUENCE</scope>
    <source>
        <tissue evidence="1">Shoot tissue taken approximately 20 cm above the soil surface</tissue>
    </source>
</reference>